<protein>
    <recommendedName>
        <fullName evidence="2 5">Cell shape-determining protein MreC</fullName>
    </recommendedName>
    <alternativeName>
        <fullName evidence="4 5">Cell shape protein MreC</fullName>
    </alternativeName>
</protein>
<dbReference type="GO" id="GO:0005886">
    <property type="term" value="C:plasma membrane"/>
    <property type="evidence" value="ECO:0007669"/>
    <property type="project" value="TreeGrafter"/>
</dbReference>
<dbReference type="PIRSF" id="PIRSF038471">
    <property type="entry name" value="MreC"/>
    <property type="match status" value="1"/>
</dbReference>
<proteinExistence type="inferred from homology"/>
<accession>A0A974PDZ6</accession>
<dbReference type="InterPro" id="IPR042177">
    <property type="entry name" value="Cell/Rod_1"/>
</dbReference>
<dbReference type="Gene3D" id="2.40.10.340">
    <property type="entry name" value="Rod shape-determining protein MreC, domain 1"/>
    <property type="match status" value="1"/>
</dbReference>
<evidence type="ECO:0000313" key="8">
    <source>
        <dbReference type="Proteomes" id="UP000595841"/>
    </source>
</evidence>
<evidence type="ECO:0000259" key="6">
    <source>
        <dbReference type="Pfam" id="PF04085"/>
    </source>
</evidence>
<dbReference type="RefSeq" id="WP_039834182.1">
    <property type="nucleotide sequence ID" value="NZ_CP068595.1"/>
</dbReference>
<dbReference type="InterPro" id="IPR055342">
    <property type="entry name" value="MreC_beta-barrel_core"/>
</dbReference>
<dbReference type="InterPro" id="IPR042175">
    <property type="entry name" value="Cell/Rod_MreC_2"/>
</dbReference>
<organism evidence="7 8">
    <name type="scientific">Paenibacillus sonchi</name>
    <dbReference type="NCBI Taxonomy" id="373687"/>
    <lineage>
        <taxon>Bacteria</taxon>
        <taxon>Bacillati</taxon>
        <taxon>Bacillota</taxon>
        <taxon>Bacilli</taxon>
        <taxon>Bacillales</taxon>
        <taxon>Paenibacillaceae</taxon>
        <taxon>Paenibacillus</taxon>
        <taxon>Paenibacillus sonchi group</taxon>
    </lineage>
</organism>
<dbReference type="PANTHER" id="PTHR34138">
    <property type="entry name" value="CELL SHAPE-DETERMINING PROTEIN MREC"/>
    <property type="match status" value="1"/>
</dbReference>
<dbReference type="InterPro" id="IPR007221">
    <property type="entry name" value="MreC"/>
</dbReference>
<sequence>MLKLFKLFNNKRLFILLIALVMFIVVMGFSLGTRKSLSWPENFLRDTTGFVQNLFYKPAGYVAGLFQDIGNLHKLAEENKELKILAAQYAREKAQYNFIKAQNDQYQIDLKFTNAQKNLYKYDYRIANVVSLTTEPSNNTLVIDLGAKDGIKLNMSVTSVEGLVGVISQVSNFTSTVKLMTMMDVNDPNSQPPIAATVFNKEGKTFGMIESYDQQSGMLMMNKIPVGNPVAKGDTIISSGIGGVYPRGMTIGTVESVKVGEYGLTSTAIIKPAAGFQDWKELFVVFTEERAE</sequence>
<evidence type="ECO:0000256" key="2">
    <source>
        <dbReference type="ARBA" id="ARBA00013855"/>
    </source>
</evidence>
<dbReference type="KEGG" id="pson:JI735_01855"/>
<evidence type="ECO:0000256" key="1">
    <source>
        <dbReference type="ARBA" id="ARBA00009369"/>
    </source>
</evidence>
<dbReference type="GO" id="GO:0008360">
    <property type="term" value="P:regulation of cell shape"/>
    <property type="evidence" value="ECO:0007669"/>
    <property type="project" value="UniProtKB-KW"/>
</dbReference>
<comment type="function">
    <text evidence="5">Involved in formation and maintenance of cell shape.</text>
</comment>
<dbReference type="EMBL" id="CP068595">
    <property type="protein sequence ID" value="QQZ61537.1"/>
    <property type="molecule type" value="Genomic_DNA"/>
</dbReference>
<dbReference type="NCBIfam" id="TIGR00219">
    <property type="entry name" value="mreC"/>
    <property type="match status" value="1"/>
</dbReference>
<evidence type="ECO:0000313" key="7">
    <source>
        <dbReference type="EMBL" id="QQZ61537.1"/>
    </source>
</evidence>
<evidence type="ECO:0000256" key="4">
    <source>
        <dbReference type="ARBA" id="ARBA00032089"/>
    </source>
</evidence>
<reference evidence="7 8" key="1">
    <citation type="submission" date="2021-01" db="EMBL/GenBank/DDBJ databases">
        <title>Whole genome sequence of Paenibacillus sonchi LMG 24727 for comparative genomics.</title>
        <authorList>
            <person name="Lee G."/>
            <person name="Kim M.-J."/>
            <person name="Lim K."/>
            <person name="Shin J.-H."/>
        </authorList>
    </citation>
    <scope>NUCLEOTIDE SEQUENCE [LARGE SCALE GENOMIC DNA]</scope>
    <source>
        <strain evidence="7 8">LMG 24727</strain>
    </source>
</reference>
<gene>
    <name evidence="7" type="primary">mreC</name>
    <name evidence="7" type="ORF">JI735_01855</name>
</gene>
<keyword evidence="8" id="KW-1185">Reference proteome</keyword>
<dbReference type="Gene3D" id="2.40.10.350">
    <property type="entry name" value="Rod shape-determining protein MreC, domain 2"/>
    <property type="match status" value="1"/>
</dbReference>
<dbReference type="Pfam" id="PF04085">
    <property type="entry name" value="MreC"/>
    <property type="match status" value="1"/>
</dbReference>
<name>A0A974PDZ6_9BACL</name>
<feature type="domain" description="Rod shape-determining protein MreC beta-barrel core" evidence="6">
    <location>
        <begin position="129"/>
        <end position="285"/>
    </location>
</feature>
<dbReference type="Proteomes" id="UP000595841">
    <property type="component" value="Chromosome"/>
</dbReference>
<evidence type="ECO:0000256" key="3">
    <source>
        <dbReference type="ARBA" id="ARBA00022960"/>
    </source>
</evidence>
<evidence type="ECO:0000256" key="5">
    <source>
        <dbReference type="PIRNR" id="PIRNR038471"/>
    </source>
</evidence>
<keyword evidence="3 5" id="KW-0133">Cell shape</keyword>
<dbReference type="PANTHER" id="PTHR34138:SF1">
    <property type="entry name" value="CELL SHAPE-DETERMINING PROTEIN MREC"/>
    <property type="match status" value="1"/>
</dbReference>
<comment type="similarity">
    <text evidence="1 5">Belongs to the MreC family.</text>
</comment>
<dbReference type="AlphaFoldDB" id="A0A974PDZ6"/>